<dbReference type="RefSeq" id="WP_079346264.1">
    <property type="nucleotide sequence ID" value="NZ_MVAB01000001.1"/>
</dbReference>
<evidence type="ECO:0000313" key="6">
    <source>
        <dbReference type="Proteomes" id="UP000189970"/>
    </source>
</evidence>
<sequence>MDNKQALMSLGKNVTNEWLTEQINWCVKKIGQNMVRYGEKFPSACATNGVYRIKENDDWTNGFWTGMLWMTYEWTHDDKYKNLAQKNIDNFQKRLDGHFILDHHDIGFLYSLSTGAGYKITQNEHYKKQLLQAADVLSARYHEKGGFIQAWGKYGDPGEYRLIIDSLLNLPLLIEAYRLSGNTTYKQIAEAHYKTLLNTVVRPSYSTYHTFYFDTETGLPTYGATRQGNADDSIWARGQSWAILGIPLFERLNPSQEFPSIYQPIVDVFIDGLPKDLVPYWDYDFTDDKPSDKDSSSLAITATGLLEADKQNAYPHAKELAKGMVYKLGEDYTSKNEPDNEGLLLHGVYSHKEGKGVDEPNLWGDYFYLEALMSLANPNWEKYW</sequence>
<feature type="binding site" evidence="4">
    <location>
        <position position="223"/>
    </location>
    <ligand>
        <name>substrate</name>
    </ligand>
</feature>
<keyword evidence="6" id="KW-1185">Reference proteome</keyword>
<accession>A0A1V4DGH7</accession>
<comment type="caution">
    <text evidence="5">The sequence shown here is derived from an EMBL/GenBank/DDBJ whole genome shotgun (WGS) entry which is preliminary data.</text>
</comment>
<dbReference type="GO" id="GO:0052757">
    <property type="term" value="F:chondroitin hydrolase activity"/>
    <property type="evidence" value="ECO:0007669"/>
    <property type="project" value="TreeGrafter"/>
</dbReference>
<feature type="binding site" evidence="4">
    <location>
        <position position="225"/>
    </location>
    <ligand>
        <name>substrate</name>
    </ligand>
</feature>
<dbReference type="EMBL" id="MVAB01000001">
    <property type="protein sequence ID" value="OPF87595.1"/>
    <property type="molecule type" value="Genomic_DNA"/>
</dbReference>
<gene>
    <name evidence="5" type="ORF">BW731_04935</name>
</gene>
<evidence type="ECO:0000256" key="1">
    <source>
        <dbReference type="ARBA" id="ARBA00022801"/>
    </source>
</evidence>
<feature type="binding site" evidence="4">
    <location>
        <position position="237"/>
    </location>
    <ligand>
        <name>substrate</name>
    </ligand>
</feature>
<evidence type="ECO:0000256" key="4">
    <source>
        <dbReference type="PIRSR" id="PIRSR610905-2"/>
    </source>
</evidence>
<dbReference type="GO" id="GO:0000272">
    <property type="term" value="P:polysaccharide catabolic process"/>
    <property type="evidence" value="ECO:0007669"/>
    <property type="project" value="TreeGrafter"/>
</dbReference>
<dbReference type="AlphaFoldDB" id="A0A1V4DGH7"/>
<dbReference type="PANTHER" id="PTHR36845:SF1">
    <property type="entry name" value="HYDROLASE, PUTATIVE (AFU_ORTHOLOGUE AFUA_7G05090)-RELATED"/>
    <property type="match status" value="1"/>
</dbReference>
<organism evidence="5 6">
    <name type="scientific">Vagococcus martis</name>
    <dbReference type="NCBI Taxonomy" id="1768210"/>
    <lineage>
        <taxon>Bacteria</taxon>
        <taxon>Bacillati</taxon>
        <taxon>Bacillota</taxon>
        <taxon>Bacilli</taxon>
        <taxon>Lactobacillales</taxon>
        <taxon>Enterococcaceae</taxon>
        <taxon>Vagococcus</taxon>
    </lineage>
</organism>
<dbReference type="PANTHER" id="PTHR36845">
    <property type="entry name" value="HYDROLASE, PUTATIVE (AFU_ORTHOLOGUE AFUA_7G05090)-RELATED"/>
    <property type="match status" value="1"/>
</dbReference>
<evidence type="ECO:0000256" key="3">
    <source>
        <dbReference type="PIRSR" id="PIRSR610905-1"/>
    </source>
</evidence>
<name>A0A1V4DGH7_9ENTE</name>
<feature type="active site" description="Nucleophile" evidence="3">
    <location>
        <position position="105"/>
    </location>
</feature>
<dbReference type="InterPro" id="IPR052369">
    <property type="entry name" value="UG_Glycosaminoglycan_Hydrolase"/>
</dbReference>
<feature type="binding site" evidence="4">
    <location>
        <position position="350"/>
    </location>
    <ligand>
        <name>substrate</name>
    </ligand>
</feature>
<dbReference type="Proteomes" id="UP000189970">
    <property type="component" value="Unassembled WGS sequence"/>
</dbReference>
<feature type="binding site" evidence="4">
    <location>
        <position position="105"/>
    </location>
    <ligand>
        <name>substrate</name>
    </ligand>
</feature>
<evidence type="ECO:0000256" key="2">
    <source>
        <dbReference type="ARBA" id="ARBA00038358"/>
    </source>
</evidence>
<dbReference type="InterPro" id="IPR008928">
    <property type="entry name" value="6-hairpin_glycosidase_sf"/>
</dbReference>
<proteinExistence type="inferred from homology"/>
<feature type="binding site" evidence="4">
    <location>
        <position position="165"/>
    </location>
    <ligand>
        <name>substrate</name>
    </ligand>
</feature>
<evidence type="ECO:0000313" key="5">
    <source>
        <dbReference type="EMBL" id="OPF87595.1"/>
    </source>
</evidence>
<keyword evidence="1 5" id="KW-0378">Hydrolase</keyword>
<comment type="similarity">
    <text evidence="2">Belongs to the glycosyl hydrolase 88 family.</text>
</comment>
<dbReference type="SUPFAM" id="SSF48208">
    <property type="entry name" value="Six-hairpin glycosidases"/>
    <property type="match status" value="1"/>
</dbReference>
<feature type="active site" description="Proton donor" evidence="3">
    <location>
        <position position="165"/>
    </location>
</feature>
<dbReference type="InterPro" id="IPR012341">
    <property type="entry name" value="6hp_glycosidase-like_sf"/>
</dbReference>
<dbReference type="Gene3D" id="1.50.10.10">
    <property type="match status" value="1"/>
</dbReference>
<dbReference type="InterPro" id="IPR010905">
    <property type="entry name" value="Glyco_hydro_88"/>
</dbReference>
<feature type="binding site" evidence="4">
    <location>
        <position position="241"/>
    </location>
    <ligand>
        <name>substrate</name>
    </ligand>
</feature>
<protein>
    <submittedName>
        <fullName evidence="5">Glucuronyl hydrolase</fullName>
    </submittedName>
</protein>
<reference evidence="5 6" key="1">
    <citation type="submission" date="2017-02" db="EMBL/GenBank/DDBJ databases">
        <title>Vagococcus cremeus sp. nov., isolated from the small intestine of a marten, Martes flavigula.</title>
        <authorList>
            <person name="Tak E.J."/>
            <person name="Bae J.-W."/>
        </authorList>
    </citation>
    <scope>NUCLEOTIDE SEQUENCE [LARGE SCALE GENOMIC DNA]</scope>
    <source>
        <strain evidence="5 6">D7T301</strain>
    </source>
</reference>
<dbReference type="Pfam" id="PF07470">
    <property type="entry name" value="Glyco_hydro_88"/>
    <property type="match status" value="1"/>
</dbReference>